<evidence type="ECO:0000313" key="3">
    <source>
        <dbReference type="Proteomes" id="UP000029391"/>
    </source>
</evidence>
<name>A0A091BID3_9GAMM</name>
<keyword evidence="1" id="KW-0472">Membrane</keyword>
<dbReference type="OrthoDB" id="5966382at2"/>
<feature type="transmembrane region" description="Helical" evidence="1">
    <location>
        <begin position="62"/>
        <end position="81"/>
    </location>
</feature>
<feature type="transmembrane region" description="Helical" evidence="1">
    <location>
        <begin position="93"/>
        <end position="114"/>
    </location>
</feature>
<comment type="caution">
    <text evidence="2">The sequence shown here is derived from an EMBL/GenBank/DDBJ whole genome shotgun (WGS) entry which is preliminary data.</text>
</comment>
<keyword evidence="1" id="KW-0812">Transmembrane</keyword>
<evidence type="ECO:0000256" key="1">
    <source>
        <dbReference type="SAM" id="Phobius"/>
    </source>
</evidence>
<organism evidence="2 3">
    <name type="scientific">Arenimonas composti TR7-09 = DSM 18010</name>
    <dbReference type="NCBI Taxonomy" id="1121013"/>
    <lineage>
        <taxon>Bacteria</taxon>
        <taxon>Pseudomonadati</taxon>
        <taxon>Pseudomonadota</taxon>
        <taxon>Gammaproteobacteria</taxon>
        <taxon>Lysobacterales</taxon>
        <taxon>Lysobacteraceae</taxon>
        <taxon>Arenimonas</taxon>
    </lineage>
</organism>
<reference evidence="2 3" key="1">
    <citation type="submission" date="2013-09" db="EMBL/GenBank/DDBJ databases">
        <title>Genome sequencing of Arenimonas composti.</title>
        <authorList>
            <person name="Chen F."/>
            <person name="Wang G."/>
        </authorList>
    </citation>
    <scope>NUCLEOTIDE SEQUENCE [LARGE SCALE GENOMIC DNA]</scope>
    <source>
        <strain evidence="2 3">TR7-09</strain>
    </source>
</reference>
<sequence>MRRLLRHPETAGLLLGLSDVIFRALAAATWPPSGGRLFGRFFLANVHHRVEKRAFGLDSLEWFGIAAVVVVLMYGGVRLCSHVAHRDYAGYRLARFAVAAMAGVLMLNTAEALLTGKVTDWFGLVHGNGGKALNLGDLVAWTAAVLVPGGIFAGVIGYLRDPAKYVPGAQPG</sequence>
<gene>
    <name evidence="2" type="ORF">P873_03250</name>
</gene>
<dbReference type="Proteomes" id="UP000029391">
    <property type="component" value="Unassembled WGS sequence"/>
</dbReference>
<keyword evidence="3" id="KW-1185">Reference proteome</keyword>
<protein>
    <submittedName>
        <fullName evidence="2">Uncharacterized protein</fullName>
    </submittedName>
</protein>
<dbReference type="EMBL" id="AWXU01000007">
    <property type="protein sequence ID" value="KFN51297.1"/>
    <property type="molecule type" value="Genomic_DNA"/>
</dbReference>
<proteinExistence type="predicted"/>
<feature type="transmembrane region" description="Helical" evidence="1">
    <location>
        <begin position="138"/>
        <end position="159"/>
    </location>
</feature>
<dbReference type="RefSeq" id="WP_026816506.1">
    <property type="nucleotide sequence ID" value="NZ_AUFF01000002.1"/>
</dbReference>
<dbReference type="AlphaFoldDB" id="A0A091BID3"/>
<evidence type="ECO:0000313" key="2">
    <source>
        <dbReference type="EMBL" id="KFN51297.1"/>
    </source>
</evidence>
<accession>A0A091BID3</accession>
<keyword evidence="1" id="KW-1133">Transmembrane helix</keyword>